<dbReference type="Pfam" id="PF02214">
    <property type="entry name" value="BTB_2"/>
    <property type="match status" value="1"/>
</dbReference>
<keyword evidence="3" id="KW-0770">Synapse</keyword>
<dbReference type="GO" id="GO:0051260">
    <property type="term" value="P:protein homooligomerization"/>
    <property type="evidence" value="ECO:0007669"/>
    <property type="project" value="InterPro"/>
</dbReference>
<protein>
    <submittedName>
        <fullName evidence="12">(pine wood nematode) hypothetical protein</fullName>
    </submittedName>
</protein>
<keyword evidence="6" id="KW-0966">Cell projection</keyword>
<dbReference type="InterPro" id="IPR000210">
    <property type="entry name" value="BTB/POZ_dom"/>
</dbReference>
<feature type="domain" description="BTB" evidence="11">
    <location>
        <begin position="409"/>
        <end position="521"/>
    </location>
</feature>
<evidence type="ECO:0000256" key="1">
    <source>
        <dbReference type="ARBA" id="ARBA00022475"/>
    </source>
</evidence>
<feature type="region of interest" description="Disordered" evidence="10">
    <location>
        <begin position="637"/>
        <end position="727"/>
    </location>
</feature>
<evidence type="ECO:0000256" key="9">
    <source>
        <dbReference type="ARBA" id="ARBA00057758"/>
    </source>
</evidence>
<keyword evidence="2" id="KW-0597">Phosphoprotein</keyword>
<feature type="compositionally biased region" description="Low complexity" evidence="10">
    <location>
        <begin position="639"/>
        <end position="651"/>
    </location>
</feature>
<dbReference type="Proteomes" id="UP000582659">
    <property type="component" value="Unassembled WGS sequence"/>
</dbReference>
<dbReference type="Pfam" id="PF23110">
    <property type="entry name" value="H1_KCTD8_12_16"/>
    <property type="match status" value="1"/>
</dbReference>
<dbReference type="InterPro" id="IPR003131">
    <property type="entry name" value="T1-type_BTB"/>
</dbReference>
<gene>
    <name evidence="12" type="ORF">BXYJ_LOCUS4048</name>
</gene>
<keyword evidence="1" id="KW-1003">Cell membrane</keyword>
<accession>A0A811KGU0</accession>
<dbReference type="InterPro" id="IPR057093">
    <property type="entry name" value="H1_KCTD8_12_16"/>
</dbReference>
<feature type="region of interest" description="Disordered" evidence="10">
    <location>
        <begin position="1"/>
        <end position="40"/>
    </location>
</feature>
<name>A0A811KGU0_BURXY</name>
<evidence type="ECO:0000256" key="5">
    <source>
        <dbReference type="ARBA" id="ARBA00023257"/>
    </source>
</evidence>
<feature type="compositionally biased region" description="Basic and acidic residues" evidence="10">
    <location>
        <begin position="687"/>
        <end position="702"/>
    </location>
</feature>
<keyword evidence="5" id="KW-0628">Postsynaptic cell membrane</keyword>
<reference evidence="12" key="1">
    <citation type="submission" date="2020-09" db="EMBL/GenBank/DDBJ databases">
        <authorList>
            <person name="Kikuchi T."/>
        </authorList>
    </citation>
    <scope>NUCLEOTIDE SEQUENCE</scope>
    <source>
        <strain evidence="12">Ka4C1</strain>
    </source>
</reference>
<dbReference type="PANTHER" id="PTHR14499">
    <property type="entry name" value="POTASSIUM CHANNEL TETRAMERIZATION DOMAIN-CONTAINING"/>
    <property type="match status" value="1"/>
</dbReference>
<evidence type="ECO:0000256" key="3">
    <source>
        <dbReference type="ARBA" id="ARBA00023018"/>
    </source>
</evidence>
<feature type="compositionally biased region" description="Acidic residues" evidence="10">
    <location>
        <begin position="326"/>
        <end position="349"/>
    </location>
</feature>
<evidence type="ECO:0000256" key="10">
    <source>
        <dbReference type="SAM" id="MobiDB-lite"/>
    </source>
</evidence>
<feature type="region of interest" description="Disordered" evidence="10">
    <location>
        <begin position="161"/>
        <end position="210"/>
    </location>
</feature>
<evidence type="ECO:0000256" key="2">
    <source>
        <dbReference type="ARBA" id="ARBA00022553"/>
    </source>
</evidence>
<feature type="compositionally biased region" description="Polar residues" evidence="10">
    <location>
        <begin position="181"/>
        <end position="210"/>
    </location>
</feature>
<proteinExistence type="predicted"/>
<dbReference type="GO" id="GO:0045211">
    <property type="term" value="C:postsynaptic membrane"/>
    <property type="evidence" value="ECO:0007669"/>
    <property type="project" value="UniProtKB-SubCell"/>
</dbReference>
<dbReference type="CDD" id="cd22204">
    <property type="entry name" value="H1_KCTD12-like"/>
    <property type="match status" value="1"/>
</dbReference>
<dbReference type="EMBL" id="CAJFCV020000002">
    <property type="protein sequence ID" value="CAG9097363.1"/>
    <property type="molecule type" value="Genomic_DNA"/>
</dbReference>
<dbReference type="SUPFAM" id="SSF54695">
    <property type="entry name" value="POZ domain"/>
    <property type="match status" value="1"/>
</dbReference>
<comment type="caution">
    <text evidence="12">The sequence shown here is derived from an EMBL/GenBank/DDBJ whole genome shotgun (WGS) entry which is preliminary data.</text>
</comment>
<feature type="region of interest" description="Disordered" evidence="10">
    <location>
        <begin position="326"/>
        <end position="356"/>
    </location>
</feature>
<sequence>MPEDVNGQVSPKYRTQLPSTASTSSAYSSGLTGDEESFDKGLGQLKEDRKHLYRLEGSGSIRNSQAALFRRADSDFELSRRLYRLDQPPFQDLSLNFLPFQVNGRRSEAARRSSIASGLPDPSSNCSSPVFIIPSQTGSILRRGSGPRLANGTAVRTVKANGNGTVGRRKGTYSASFDIPTGTNGTSGVKANGKNSSKNKLLRNASTTSTSSVTFNLVEEPNIDAKHRHIRTLPPIVNREQNRRSSSKSNKSSGSSSLSRRSSSLSRVSGNSKNSFREEVVKRAAEQLREVEAISARSQEVAVQTELSNLVFSEDDDKLIELEEEDTKVIEEEEEEEGEEPEELSTEQEVESKKIPAQSDPVIAPVIEKKPKSPWIERLFNERHDWLGAEDWALVEVGEHSHAMVDESELVQLNVGGKNFATTKGTLINREPDCFFGLLIQTEDLTALPDHWRQVVCRLDASSFFVDRDGELFAFVLDYLRNGKLVLPDKFKEIARLKEEALFYQISGLVQQLVPYYSFKYPLKNGFYSNGYGGNSVLENGGFITLGYRGTFAFGRDGQADVKFRKLHRILVCGKAALCREVFGDTLNESRDPDREGIERYTSRLYLKHQCLERACDNLAEKGFKLVTSCSSGANGLATPTPNQPSQSQQNIKTNGGSGSSSMASTLSGGVRRARTTLNIWTGNTKEGMDGETIHPRPHELMNQRNSGDFEEQRWAHYTDPNTSPRN</sequence>
<evidence type="ECO:0000313" key="13">
    <source>
        <dbReference type="Proteomes" id="UP000659654"/>
    </source>
</evidence>
<keyword evidence="4" id="KW-0472">Membrane</keyword>
<dbReference type="GO" id="GO:0042734">
    <property type="term" value="C:presynaptic membrane"/>
    <property type="evidence" value="ECO:0007669"/>
    <property type="project" value="UniProtKB-SubCell"/>
</dbReference>
<evidence type="ECO:0000259" key="11">
    <source>
        <dbReference type="SMART" id="SM00225"/>
    </source>
</evidence>
<evidence type="ECO:0000256" key="4">
    <source>
        <dbReference type="ARBA" id="ARBA00023136"/>
    </source>
</evidence>
<dbReference type="AlphaFoldDB" id="A0A811KGU0"/>
<dbReference type="Gene3D" id="3.30.710.10">
    <property type="entry name" value="Potassium Channel Kv1.1, Chain A"/>
    <property type="match status" value="1"/>
</dbReference>
<dbReference type="InterPro" id="IPR011333">
    <property type="entry name" value="SKP1/BTB/POZ_sf"/>
</dbReference>
<dbReference type="Proteomes" id="UP000659654">
    <property type="component" value="Unassembled WGS sequence"/>
</dbReference>
<evidence type="ECO:0000256" key="8">
    <source>
        <dbReference type="ARBA" id="ARBA00034111"/>
    </source>
</evidence>
<comment type="function">
    <text evidence="9">Auxiliary subunit of GABA-B receptors that determine the pharmacology and kinetics of the receptor response. Increases agonist potency and markedly alter the G-protein signaling of the receptors by accelerating onset and promoting desensitization.</text>
</comment>
<feature type="compositionally biased region" description="Low complexity" evidence="10">
    <location>
        <begin position="247"/>
        <end position="274"/>
    </location>
</feature>
<feature type="region of interest" description="Disordered" evidence="10">
    <location>
        <begin position="226"/>
        <end position="278"/>
    </location>
</feature>
<feature type="compositionally biased region" description="Low complexity" evidence="10">
    <location>
        <begin position="660"/>
        <end position="670"/>
    </location>
</feature>
<dbReference type="SMART" id="SM00225">
    <property type="entry name" value="BTB"/>
    <property type="match status" value="1"/>
</dbReference>
<dbReference type="PANTHER" id="PTHR14499:SF136">
    <property type="entry name" value="GH08630P"/>
    <property type="match status" value="1"/>
</dbReference>
<comment type="subcellular location">
    <subcellularLocation>
        <location evidence="7">Postsynaptic cell membrane</location>
    </subcellularLocation>
    <subcellularLocation>
        <location evidence="8">Presynaptic cell membrane</location>
    </subcellularLocation>
</comment>
<organism evidence="12 13">
    <name type="scientific">Bursaphelenchus xylophilus</name>
    <name type="common">Pinewood nematode worm</name>
    <name type="synonym">Aphelenchoides xylophilus</name>
    <dbReference type="NCBI Taxonomy" id="6326"/>
    <lineage>
        <taxon>Eukaryota</taxon>
        <taxon>Metazoa</taxon>
        <taxon>Ecdysozoa</taxon>
        <taxon>Nematoda</taxon>
        <taxon>Chromadorea</taxon>
        <taxon>Rhabditida</taxon>
        <taxon>Tylenchina</taxon>
        <taxon>Tylenchomorpha</taxon>
        <taxon>Aphelenchoidea</taxon>
        <taxon>Aphelenchoididae</taxon>
        <taxon>Bursaphelenchus</taxon>
    </lineage>
</organism>
<keyword evidence="13" id="KW-1185">Reference proteome</keyword>
<evidence type="ECO:0000313" key="12">
    <source>
        <dbReference type="EMBL" id="CAD5215475.1"/>
    </source>
</evidence>
<evidence type="ECO:0000256" key="7">
    <source>
        <dbReference type="ARBA" id="ARBA00034100"/>
    </source>
</evidence>
<evidence type="ECO:0000256" key="6">
    <source>
        <dbReference type="ARBA" id="ARBA00023273"/>
    </source>
</evidence>
<dbReference type="OrthoDB" id="2414723at2759"/>
<feature type="compositionally biased region" description="Low complexity" evidence="10">
    <location>
        <begin position="19"/>
        <end position="29"/>
    </location>
</feature>
<dbReference type="EMBL" id="CAJFDI010000002">
    <property type="protein sequence ID" value="CAD5215475.1"/>
    <property type="molecule type" value="Genomic_DNA"/>
</dbReference>
<feature type="compositionally biased region" description="Polar residues" evidence="10">
    <location>
        <begin position="676"/>
        <end position="685"/>
    </location>
</feature>